<evidence type="ECO:0000313" key="1">
    <source>
        <dbReference type="EMBL" id="QGK69106.1"/>
    </source>
</evidence>
<accession>A0A5Q3Q6P9</accession>
<name>A0A5Q3Q6P9_9PSEU</name>
<keyword evidence="2" id="KW-1185">Reference proteome</keyword>
<gene>
    <name evidence="1" type="ORF">GIY23_05770</name>
</gene>
<evidence type="ECO:0000313" key="2">
    <source>
        <dbReference type="Proteomes" id="UP000371041"/>
    </source>
</evidence>
<organism evidence="1 2">
    <name type="scientific">Allosaccharopolyspora coralli</name>
    <dbReference type="NCBI Taxonomy" id="2665642"/>
    <lineage>
        <taxon>Bacteria</taxon>
        <taxon>Bacillati</taxon>
        <taxon>Actinomycetota</taxon>
        <taxon>Actinomycetes</taxon>
        <taxon>Pseudonocardiales</taxon>
        <taxon>Pseudonocardiaceae</taxon>
        <taxon>Allosaccharopolyspora</taxon>
    </lineage>
</organism>
<dbReference type="AlphaFoldDB" id="A0A5Q3Q6P9"/>
<dbReference type="KEGG" id="sace:GIY23_05770"/>
<sequence>MDTSTDGPVSARARSAHKQDPAGVWAPLSGLADAAAQAASTGSVAISRGFDRTSRVRGKALRDLLVERGVSAVEITPALGSERLLAGCEVAAVVNLVGDGSWQPHRLAAKLRAPLFVPGERTATLAGESERDVIGVTAASSGERDVALTRLAVLAETTDGKLEVTRNGETVTIEGGRVEVTLHEGSLDVHLNGVGVEETFAATEIGISTAGTPHRFIRDELPIADFEGALTVATEPVGLRVRAA</sequence>
<proteinExistence type="predicted"/>
<dbReference type="EMBL" id="CP045929">
    <property type="protein sequence ID" value="QGK69106.1"/>
    <property type="molecule type" value="Genomic_DNA"/>
</dbReference>
<reference evidence="2" key="1">
    <citation type="submission" date="2019-11" db="EMBL/GenBank/DDBJ databases">
        <title>The complete genome sequence of Saccharopolyspora sp. E2A.</title>
        <authorList>
            <person name="Zhang G."/>
        </authorList>
    </citation>
    <scope>NUCLEOTIDE SEQUENCE [LARGE SCALE GENOMIC DNA]</scope>
    <source>
        <strain evidence="2">E2A</strain>
    </source>
</reference>
<dbReference type="RefSeq" id="WP_154075707.1">
    <property type="nucleotide sequence ID" value="NZ_CP045929.1"/>
</dbReference>
<protein>
    <submittedName>
        <fullName evidence="1">Uncharacterized protein</fullName>
    </submittedName>
</protein>
<dbReference type="Proteomes" id="UP000371041">
    <property type="component" value="Chromosome"/>
</dbReference>